<dbReference type="AlphaFoldDB" id="A0A9X7CDK2"/>
<feature type="domain" description="Transposase IS116/IS110/IS902 C-terminal" evidence="2">
    <location>
        <begin position="270"/>
        <end position="354"/>
    </location>
</feature>
<dbReference type="Proteomes" id="UP000223834">
    <property type="component" value="Unassembled WGS sequence"/>
</dbReference>
<feature type="domain" description="Transposase IS110-like N-terminal" evidence="1">
    <location>
        <begin position="4"/>
        <end position="162"/>
    </location>
</feature>
<dbReference type="GO" id="GO:0006313">
    <property type="term" value="P:DNA transposition"/>
    <property type="evidence" value="ECO:0007669"/>
    <property type="project" value="InterPro"/>
</dbReference>
<dbReference type="EMBL" id="NUIQ01000068">
    <property type="protein sequence ID" value="PGO78687.1"/>
    <property type="molecule type" value="Genomic_DNA"/>
</dbReference>
<dbReference type="InterPro" id="IPR047650">
    <property type="entry name" value="Transpos_IS110"/>
</dbReference>
<proteinExistence type="predicted"/>
<dbReference type="Pfam" id="PF02371">
    <property type="entry name" value="Transposase_20"/>
    <property type="match status" value="1"/>
</dbReference>
<comment type="caution">
    <text evidence="3">The sequence shown here is derived from an EMBL/GenBank/DDBJ whole genome shotgun (WGS) entry which is preliminary data.</text>
</comment>
<dbReference type="GO" id="GO:0004803">
    <property type="term" value="F:transposase activity"/>
    <property type="evidence" value="ECO:0007669"/>
    <property type="project" value="InterPro"/>
</dbReference>
<accession>A0A9X7CDK2</accession>
<evidence type="ECO:0000259" key="1">
    <source>
        <dbReference type="Pfam" id="PF01548"/>
    </source>
</evidence>
<dbReference type="Pfam" id="PF01548">
    <property type="entry name" value="DEDD_Tnp_IS110"/>
    <property type="match status" value="1"/>
</dbReference>
<dbReference type="NCBIfam" id="NF033542">
    <property type="entry name" value="transpos_IS110"/>
    <property type="match status" value="1"/>
</dbReference>
<evidence type="ECO:0000313" key="3">
    <source>
        <dbReference type="EMBL" id="PGO78687.1"/>
    </source>
</evidence>
<dbReference type="PANTHER" id="PTHR33055">
    <property type="entry name" value="TRANSPOSASE FOR INSERTION SEQUENCE ELEMENT IS1111A"/>
    <property type="match status" value="1"/>
</dbReference>
<organism evidence="3 4">
    <name type="scientific">Bacillus cereus</name>
    <dbReference type="NCBI Taxonomy" id="1396"/>
    <lineage>
        <taxon>Bacteria</taxon>
        <taxon>Bacillati</taxon>
        <taxon>Bacillota</taxon>
        <taxon>Bacilli</taxon>
        <taxon>Bacillales</taxon>
        <taxon>Bacillaceae</taxon>
        <taxon>Bacillus</taxon>
        <taxon>Bacillus cereus group</taxon>
    </lineage>
</organism>
<gene>
    <name evidence="3" type="ORF">CN980_08445</name>
</gene>
<dbReference type="PANTHER" id="PTHR33055:SF15">
    <property type="entry name" value="TRANSPOSASE-RELATED"/>
    <property type="match status" value="1"/>
</dbReference>
<dbReference type="InterPro" id="IPR002525">
    <property type="entry name" value="Transp_IS110-like_N"/>
</dbReference>
<reference evidence="3 4" key="1">
    <citation type="submission" date="2017-09" db="EMBL/GenBank/DDBJ databases">
        <title>Large-scale bioinformatics analysis of Bacillus genomes uncovers conserved roles of natural products in bacterial physiology.</title>
        <authorList>
            <consortium name="Agbiome Team Llc"/>
            <person name="Bleich R.M."/>
            <person name="Grubbs K.J."/>
            <person name="Santa Maria K.C."/>
            <person name="Allen S.E."/>
            <person name="Farag S."/>
            <person name="Shank E.A."/>
            <person name="Bowers A."/>
        </authorList>
    </citation>
    <scope>NUCLEOTIDE SEQUENCE [LARGE SCALE GENOMIC DNA]</scope>
    <source>
        <strain evidence="3 4">AFS049141</strain>
    </source>
</reference>
<protein>
    <submittedName>
        <fullName evidence="3">IS110 family transposase</fullName>
    </submittedName>
</protein>
<dbReference type="InterPro" id="IPR003346">
    <property type="entry name" value="Transposase_20"/>
</dbReference>
<evidence type="ECO:0000313" key="4">
    <source>
        <dbReference type="Proteomes" id="UP000223834"/>
    </source>
</evidence>
<name>A0A9X7CDK2_BACCE</name>
<sequence length="397" mass="45024">MFYLGIDIAKHKHYASIIDQTGKSITKPFPFHNHKEGGQPLLNWIYQYIESPTEILIGMEATGHYWLAIYSFLLDHGFSVIVLNSIQTNAWRKGTEIRKRKTDAIDATMIADIIRFGRFVETPLVDKKMFALKQMSRFRHALVSNMSDLKRKALVVLDQIFPEYQSIFSDVFGKTSSQLLLEYTSPSDYEQISIDDLTKIIEQASRNRLGKKTANTLIQLASNSFGITFCKDAFSFQLKILIEQIHFIEDQIKDCEEHMSQLLVDLDTPITTAPGIGSILGATILGEIGDIHRFDKPSKLVAYAGIDASVSQSGQFESSGMSISKHGSSHLRRALFQAAITAHKHDPVLKAFYEKKRKQGKHYYVCIGAVARKLCYIIYAILKNNKPYEIPRYSKEV</sequence>
<dbReference type="RefSeq" id="WP_098770903.1">
    <property type="nucleotide sequence ID" value="NZ_NUIQ01000068.1"/>
</dbReference>
<dbReference type="GO" id="GO:0003677">
    <property type="term" value="F:DNA binding"/>
    <property type="evidence" value="ECO:0007669"/>
    <property type="project" value="InterPro"/>
</dbReference>
<evidence type="ECO:0000259" key="2">
    <source>
        <dbReference type="Pfam" id="PF02371"/>
    </source>
</evidence>